<dbReference type="Pfam" id="PF01509">
    <property type="entry name" value="TruB_N"/>
    <property type="match status" value="1"/>
</dbReference>
<dbReference type="Gene3D" id="3.30.2350.10">
    <property type="entry name" value="Pseudouridine synthase"/>
    <property type="match status" value="1"/>
</dbReference>
<feature type="compositionally biased region" description="Basic and acidic residues" evidence="6">
    <location>
        <begin position="58"/>
        <end position="68"/>
    </location>
</feature>
<evidence type="ECO:0000256" key="3">
    <source>
        <dbReference type="ARBA" id="ARBA00022694"/>
    </source>
</evidence>
<keyword evidence="10" id="KW-1185">Reference proteome</keyword>
<sequence length="366" mass="39622">MHEDQPAEPAPQATRPAREDAPRQDGPRHEGQRQDGQRHDGQRQDRPRHDRPRGRGRPPGDRPKRREISGWVILDKGVGMTSTHAVAAVKRALNAKKAGHAGTLDPLASGILPIALGEATKTVPFVMDGRKAYVFSVTWGVETDTDDAEGRPVATSDDRPTQEQVEAMLPRFVGAIEQVPPRYSAIKIQGERAYDLARDGEVVELVARPVQIDRLAIVAHTPERTVIEAECGKGTYVRAIARDLGRALGCYGHVSALRRTRVGPFTEDQSCTVSALEAADAEANAAILRPVETALIEAVPHVPVSRDMAMRLMRGQPVILRGRDAPTEGKAYATCGGVLVAVGDVERGELVPHRVFHLGGTAPRTA</sequence>
<dbReference type="Proteomes" id="UP000036471">
    <property type="component" value="Unassembled WGS sequence"/>
</dbReference>
<comment type="similarity">
    <text evidence="2 5">Belongs to the pseudouridine synthase TruB family. Type 1 subfamily.</text>
</comment>
<protein>
    <recommendedName>
        <fullName evidence="5">tRNA pseudouridine synthase B</fullName>
        <ecNumber evidence="5">5.4.99.25</ecNumber>
    </recommendedName>
    <alternativeName>
        <fullName evidence="5">tRNA pseudouridine(55) synthase</fullName>
        <shortName evidence="5">Psi55 synthase</shortName>
    </alternativeName>
    <alternativeName>
        <fullName evidence="5">tRNA pseudouridylate synthase</fullName>
    </alternativeName>
    <alternativeName>
        <fullName evidence="5">tRNA-uridine isomerase</fullName>
    </alternativeName>
</protein>
<gene>
    <name evidence="5" type="primary">truB</name>
    <name evidence="9" type="ORF">QR79_18510</name>
</gene>
<organism evidence="9 10">
    <name type="scientific">Methylobacterium indicum</name>
    <dbReference type="NCBI Taxonomy" id="1775910"/>
    <lineage>
        <taxon>Bacteria</taxon>
        <taxon>Pseudomonadati</taxon>
        <taxon>Pseudomonadota</taxon>
        <taxon>Alphaproteobacteria</taxon>
        <taxon>Hyphomicrobiales</taxon>
        <taxon>Methylobacteriaceae</taxon>
        <taxon>Methylobacterium</taxon>
    </lineage>
</organism>
<dbReference type="HAMAP" id="MF_01080">
    <property type="entry name" value="TruB_bact"/>
    <property type="match status" value="1"/>
</dbReference>
<evidence type="ECO:0000259" key="7">
    <source>
        <dbReference type="Pfam" id="PF01509"/>
    </source>
</evidence>
<feature type="domain" description="tRNA pseudouridylate synthase B C-terminal" evidence="8">
    <location>
        <begin position="238"/>
        <end position="295"/>
    </location>
</feature>
<dbReference type="Pfam" id="PF16198">
    <property type="entry name" value="TruB_C_2"/>
    <property type="match status" value="1"/>
</dbReference>
<evidence type="ECO:0000313" key="10">
    <source>
        <dbReference type="Proteomes" id="UP000036471"/>
    </source>
</evidence>
<feature type="domain" description="Pseudouridine synthase II N-terminal" evidence="7">
    <location>
        <begin position="90"/>
        <end position="237"/>
    </location>
</feature>
<dbReference type="RefSeq" id="WP_048426973.1">
    <property type="nucleotide sequence ID" value="NZ_AP024145.1"/>
</dbReference>
<dbReference type="InterPro" id="IPR032819">
    <property type="entry name" value="TruB_C"/>
</dbReference>
<feature type="active site" description="Nucleophile" evidence="5">
    <location>
        <position position="105"/>
    </location>
</feature>
<comment type="caution">
    <text evidence="9">The sequence shown here is derived from an EMBL/GenBank/DDBJ whole genome shotgun (WGS) entry which is preliminary data.</text>
</comment>
<reference evidence="9 10" key="1">
    <citation type="submission" date="2014-11" db="EMBL/GenBank/DDBJ databases">
        <title>Comparative genomics of Methylobacterium species.</title>
        <authorList>
            <person name="Chaudhry V."/>
            <person name="Patil P.B."/>
        </authorList>
    </citation>
    <scope>NUCLEOTIDE SEQUENCE [LARGE SCALE GENOMIC DNA]</scope>
    <source>
        <strain evidence="9 10">SE3.6</strain>
    </source>
</reference>
<evidence type="ECO:0000256" key="5">
    <source>
        <dbReference type="HAMAP-Rule" id="MF_01080"/>
    </source>
</evidence>
<dbReference type="PANTHER" id="PTHR13767">
    <property type="entry name" value="TRNA-PSEUDOURIDINE SYNTHASE"/>
    <property type="match status" value="1"/>
</dbReference>
<comment type="function">
    <text evidence="5">Responsible for synthesis of pseudouridine from uracil-55 in the psi GC loop of transfer RNAs.</text>
</comment>
<dbReference type="CDD" id="cd02573">
    <property type="entry name" value="PseudoU_synth_EcTruB"/>
    <property type="match status" value="1"/>
</dbReference>
<dbReference type="PANTHER" id="PTHR13767:SF2">
    <property type="entry name" value="PSEUDOURIDYLATE SYNTHASE TRUB1"/>
    <property type="match status" value="1"/>
</dbReference>
<evidence type="ECO:0000256" key="4">
    <source>
        <dbReference type="ARBA" id="ARBA00023235"/>
    </source>
</evidence>
<dbReference type="InterPro" id="IPR014780">
    <property type="entry name" value="tRNA_psdUridine_synth_TruB"/>
</dbReference>
<evidence type="ECO:0000256" key="1">
    <source>
        <dbReference type="ARBA" id="ARBA00000385"/>
    </source>
</evidence>
<proteinExistence type="inferred from homology"/>
<accession>A0ABR5H7E1</accession>
<keyword evidence="4 5" id="KW-0413">Isomerase</keyword>
<evidence type="ECO:0000259" key="8">
    <source>
        <dbReference type="Pfam" id="PF16198"/>
    </source>
</evidence>
<dbReference type="InterPro" id="IPR020103">
    <property type="entry name" value="PsdUridine_synth_cat_dom_sf"/>
</dbReference>
<name>A0ABR5H7E1_9HYPH</name>
<feature type="region of interest" description="Disordered" evidence="6">
    <location>
        <begin position="1"/>
        <end position="69"/>
    </location>
</feature>
<keyword evidence="3 5" id="KW-0819">tRNA processing</keyword>
<dbReference type="NCBIfam" id="TIGR00431">
    <property type="entry name" value="TruB"/>
    <property type="match status" value="1"/>
</dbReference>
<dbReference type="InterPro" id="IPR002501">
    <property type="entry name" value="PsdUridine_synth_N"/>
</dbReference>
<evidence type="ECO:0000313" key="9">
    <source>
        <dbReference type="EMBL" id="KMO20341.1"/>
    </source>
</evidence>
<dbReference type="SUPFAM" id="SSF55120">
    <property type="entry name" value="Pseudouridine synthase"/>
    <property type="match status" value="1"/>
</dbReference>
<evidence type="ECO:0000256" key="2">
    <source>
        <dbReference type="ARBA" id="ARBA00005642"/>
    </source>
</evidence>
<comment type="catalytic activity">
    <reaction evidence="1 5">
        <text>uridine(55) in tRNA = pseudouridine(55) in tRNA</text>
        <dbReference type="Rhea" id="RHEA:42532"/>
        <dbReference type="Rhea" id="RHEA-COMP:10101"/>
        <dbReference type="Rhea" id="RHEA-COMP:10102"/>
        <dbReference type="ChEBI" id="CHEBI:65314"/>
        <dbReference type="ChEBI" id="CHEBI:65315"/>
        <dbReference type="EC" id="5.4.99.25"/>
    </reaction>
</comment>
<feature type="compositionally biased region" description="Basic and acidic residues" evidence="6">
    <location>
        <begin position="16"/>
        <end position="48"/>
    </location>
</feature>
<dbReference type="EMBL" id="JTHG01000171">
    <property type="protein sequence ID" value="KMO20341.1"/>
    <property type="molecule type" value="Genomic_DNA"/>
</dbReference>
<evidence type="ECO:0000256" key="6">
    <source>
        <dbReference type="SAM" id="MobiDB-lite"/>
    </source>
</evidence>
<dbReference type="EC" id="5.4.99.25" evidence="5"/>